<dbReference type="InterPro" id="IPR001387">
    <property type="entry name" value="Cro/C1-type_HTH"/>
</dbReference>
<dbReference type="HOGENOM" id="CLU_066192_34_0_7"/>
<dbReference type="Pfam" id="PF01381">
    <property type="entry name" value="HTH_3"/>
    <property type="match status" value="1"/>
</dbReference>
<protein>
    <recommendedName>
        <fullName evidence="1">HTH cro/C1-type domain-containing protein</fullName>
    </recommendedName>
</protein>
<dbReference type="AlphaFoldDB" id="Q7MS29"/>
<dbReference type="STRING" id="273121.WS0842"/>
<dbReference type="SUPFAM" id="SSF47413">
    <property type="entry name" value="lambda repressor-like DNA-binding domains"/>
    <property type="match status" value="1"/>
</dbReference>
<gene>
    <name evidence="2" type="primary">plsC</name>
    <name evidence="2" type="ordered locus">WS0842</name>
</gene>
<dbReference type="EMBL" id="BX571659">
    <property type="protein sequence ID" value="CAE09953.1"/>
    <property type="molecule type" value="Genomic_DNA"/>
</dbReference>
<accession>Q7MS29</accession>
<dbReference type="GO" id="GO:0003677">
    <property type="term" value="F:DNA binding"/>
    <property type="evidence" value="ECO:0007669"/>
    <property type="project" value="InterPro"/>
</dbReference>
<evidence type="ECO:0000313" key="2">
    <source>
        <dbReference type="EMBL" id="CAE09953.1"/>
    </source>
</evidence>
<evidence type="ECO:0000313" key="3">
    <source>
        <dbReference type="Proteomes" id="UP000000422"/>
    </source>
</evidence>
<organism evidence="3">
    <name type="scientific">Wolinella succinogenes (strain ATCC 29543 / DSM 1740 / CCUG 13145 / JCM 31913 / LMG 7466 / NCTC 11488 / FDC 602W)</name>
    <name type="common">Vibrio succinogenes</name>
    <dbReference type="NCBI Taxonomy" id="273121"/>
    <lineage>
        <taxon>Bacteria</taxon>
        <taxon>Pseudomonadati</taxon>
        <taxon>Campylobacterota</taxon>
        <taxon>Epsilonproteobacteria</taxon>
        <taxon>Campylobacterales</taxon>
        <taxon>Helicobacteraceae</taxon>
        <taxon>Wolinella</taxon>
    </lineage>
</organism>
<proteinExistence type="predicted"/>
<dbReference type="PROSITE" id="PS50943">
    <property type="entry name" value="HTH_CROC1"/>
    <property type="match status" value="1"/>
</dbReference>
<dbReference type="RefSeq" id="WP_011138750.1">
    <property type="nucleotide sequence ID" value="NC_005090.1"/>
</dbReference>
<reference evidence="2 3" key="1">
    <citation type="journal article" date="2003" name="Proc. Natl. Acad. Sci. U.S.A.">
        <title>Complete genome sequence and analysis of Wolinella succinogenes.</title>
        <authorList>
            <person name="Baar C."/>
            <person name="Eppinger M."/>
            <person name="Raddatz G."/>
            <person name="Simon JM."/>
            <person name="Lanz C."/>
            <person name="Klimmek O."/>
            <person name="Nandakumar R."/>
            <person name="Gross R."/>
            <person name="Rosinus A."/>
            <person name="Keller H."/>
            <person name="Jagtap P."/>
            <person name="Linke B."/>
            <person name="Meyer F."/>
            <person name="Lederer H."/>
            <person name="Schuster S.C."/>
        </authorList>
    </citation>
    <scope>NUCLEOTIDE SEQUENCE [LARGE SCALE GENOMIC DNA]</scope>
    <source>
        <strain evidence="3">ATCC 29543 / DSM 1740 / CCUG 13145 / JCM 31913 / LMG 7466 / NCTC 11488 / FDC 602W</strain>
    </source>
</reference>
<dbReference type="InterPro" id="IPR010982">
    <property type="entry name" value="Lambda_DNA-bd_dom_sf"/>
</dbReference>
<sequence length="94" mass="10572">MFEGDFSTKELSCFYATIGLNVKKIRTKKKKSQLELALGHSSASFIAKAEIGIEGKHFNLEHLYKISKILEVDIRDFLTSPLEEDLIPSSPILC</sequence>
<dbReference type="Proteomes" id="UP000000422">
    <property type="component" value="Chromosome"/>
</dbReference>
<dbReference type="Gene3D" id="1.10.260.40">
    <property type="entry name" value="lambda repressor-like DNA-binding domains"/>
    <property type="match status" value="1"/>
</dbReference>
<dbReference type="KEGG" id="wsu:WS0842"/>
<feature type="domain" description="HTH cro/C1-type" evidence="1">
    <location>
        <begin position="22"/>
        <end position="77"/>
    </location>
</feature>
<dbReference type="eggNOG" id="COG1396">
    <property type="taxonomic scope" value="Bacteria"/>
</dbReference>
<name>Q7MS29_WOLSU</name>
<keyword evidence="3" id="KW-1185">Reference proteome</keyword>
<evidence type="ECO:0000259" key="1">
    <source>
        <dbReference type="PROSITE" id="PS50943"/>
    </source>
</evidence>